<keyword evidence="3" id="KW-1185">Reference proteome</keyword>
<evidence type="ECO:0000313" key="2">
    <source>
        <dbReference type="EnsemblMetazoa" id="CJA22374.1"/>
    </source>
</evidence>
<feature type="compositionally biased region" description="Basic and acidic residues" evidence="1">
    <location>
        <begin position="15"/>
        <end position="77"/>
    </location>
</feature>
<reference evidence="3" key="1">
    <citation type="submission" date="2010-08" db="EMBL/GenBank/DDBJ databases">
        <authorList>
            <consortium name="Caenorhabditis japonica Sequencing Consortium"/>
            <person name="Wilson R.K."/>
        </authorList>
    </citation>
    <scope>NUCLEOTIDE SEQUENCE [LARGE SCALE GENOMIC DNA]</scope>
    <source>
        <strain evidence="3">DF5081</strain>
    </source>
</reference>
<sequence length="231" mass="25949">MSVSGTQKSPSEDFIGEKKKPSPEGVDNKKMGSQEKELPVEKKDVATVEKKESSAEKKEPEKKEKEPEKKESEKKDPGAAVPKPPKKRVSSAESADGKKFNMQLAQLFFKTMLEQRKTAKTVNTDALLETMPEPAQMVVSTKVTKLKSAKRRSSTGLNTNLFKSNGEPVWLYHERKPGDFVELEDGVKTRWPELMQALMEDKIKMEDGKQWIPMISDYAAGKFDEGALDEL</sequence>
<feature type="region of interest" description="Disordered" evidence="1">
    <location>
        <begin position="1"/>
        <end position="95"/>
    </location>
</feature>
<organism evidence="2 3">
    <name type="scientific">Caenorhabditis japonica</name>
    <dbReference type="NCBI Taxonomy" id="281687"/>
    <lineage>
        <taxon>Eukaryota</taxon>
        <taxon>Metazoa</taxon>
        <taxon>Ecdysozoa</taxon>
        <taxon>Nematoda</taxon>
        <taxon>Chromadorea</taxon>
        <taxon>Rhabditida</taxon>
        <taxon>Rhabditina</taxon>
        <taxon>Rhabditomorpha</taxon>
        <taxon>Rhabditoidea</taxon>
        <taxon>Rhabditidae</taxon>
        <taxon>Peloderinae</taxon>
        <taxon>Caenorhabditis</taxon>
    </lineage>
</organism>
<accession>A0A8R1I9N0</accession>
<reference evidence="2" key="2">
    <citation type="submission" date="2022-06" db="UniProtKB">
        <authorList>
            <consortium name="EnsemblMetazoa"/>
        </authorList>
    </citation>
    <scope>IDENTIFICATION</scope>
    <source>
        <strain evidence="2">DF5081</strain>
    </source>
</reference>
<name>A0A8R1I9N0_CAEJA</name>
<dbReference type="Proteomes" id="UP000005237">
    <property type="component" value="Unassembled WGS sequence"/>
</dbReference>
<protein>
    <submittedName>
        <fullName evidence="2">Uncharacterized protein</fullName>
    </submittedName>
</protein>
<proteinExistence type="predicted"/>
<dbReference type="EnsemblMetazoa" id="CJA22374.1">
    <property type="protein sequence ID" value="CJA22374.1"/>
    <property type="gene ID" value="WBGene00177946"/>
</dbReference>
<dbReference type="PANTHER" id="PTHR37444">
    <property type="entry name" value="PROTEIN CBG24900-RELATED"/>
    <property type="match status" value="1"/>
</dbReference>
<evidence type="ECO:0000256" key="1">
    <source>
        <dbReference type="SAM" id="MobiDB-lite"/>
    </source>
</evidence>
<dbReference type="AlphaFoldDB" id="A0A8R1I9N0"/>
<evidence type="ECO:0000313" key="3">
    <source>
        <dbReference type="Proteomes" id="UP000005237"/>
    </source>
</evidence>